<feature type="region of interest" description="Disordered" evidence="1">
    <location>
        <begin position="1"/>
        <end position="54"/>
    </location>
</feature>
<organism evidence="2 3">
    <name type="scientific">Setaria viridis</name>
    <name type="common">Green bristlegrass</name>
    <name type="synonym">Setaria italica subsp. viridis</name>
    <dbReference type="NCBI Taxonomy" id="4556"/>
    <lineage>
        <taxon>Eukaryota</taxon>
        <taxon>Viridiplantae</taxon>
        <taxon>Streptophyta</taxon>
        <taxon>Embryophyta</taxon>
        <taxon>Tracheophyta</taxon>
        <taxon>Spermatophyta</taxon>
        <taxon>Magnoliopsida</taxon>
        <taxon>Liliopsida</taxon>
        <taxon>Poales</taxon>
        <taxon>Poaceae</taxon>
        <taxon>PACMAD clade</taxon>
        <taxon>Panicoideae</taxon>
        <taxon>Panicodae</taxon>
        <taxon>Paniceae</taxon>
        <taxon>Cenchrinae</taxon>
        <taxon>Setaria</taxon>
    </lineage>
</organism>
<dbReference type="Gramene" id="TKW19664">
    <property type="protein sequence ID" value="TKW19664"/>
    <property type="gene ID" value="SEVIR_4G035301v2"/>
</dbReference>
<proteinExistence type="predicted"/>
<name>A0A4U6UWJ4_SETVI</name>
<dbReference type="AlphaFoldDB" id="A0A4U6UWJ4"/>
<evidence type="ECO:0000313" key="2">
    <source>
        <dbReference type="EMBL" id="TKW19664.1"/>
    </source>
</evidence>
<feature type="compositionally biased region" description="Basic residues" evidence="1">
    <location>
        <begin position="21"/>
        <end position="36"/>
    </location>
</feature>
<evidence type="ECO:0000313" key="3">
    <source>
        <dbReference type="Proteomes" id="UP000298652"/>
    </source>
</evidence>
<reference evidence="2" key="1">
    <citation type="submission" date="2019-03" db="EMBL/GenBank/DDBJ databases">
        <title>WGS assembly of Setaria viridis.</title>
        <authorList>
            <person name="Huang P."/>
            <person name="Jenkins J."/>
            <person name="Grimwood J."/>
            <person name="Barry K."/>
            <person name="Healey A."/>
            <person name="Mamidi S."/>
            <person name="Sreedasyam A."/>
            <person name="Shu S."/>
            <person name="Feldman M."/>
            <person name="Wu J."/>
            <person name="Yu Y."/>
            <person name="Chen C."/>
            <person name="Johnson J."/>
            <person name="Rokhsar D."/>
            <person name="Baxter I."/>
            <person name="Schmutz J."/>
            <person name="Brutnell T."/>
            <person name="Kellogg E."/>
        </authorList>
    </citation>
    <scope>NUCLEOTIDE SEQUENCE [LARGE SCALE GENOMIC DNA]</scope>
</reference>
<keyword evidence="3" id="KW-1185">Reference proteome</keyword>
<evidence type="ECO:0000256" key="1">
    <source>
        <dbReference type="SAM" id="MobiDB-lite"/>
    </source>
</evidence>
<gene>
    <name evidence="2" type="ORF">SEVIR_4G035301v2</name>
</gene>
<dbReference type="Proteomes" id="UP000298652">
    <property type="component" value="Chromosome 4"/>
</dbReference>
<protein>
    <submittedName>
        <fullName evidence="2">Uncharacterized protein</fullName>
    </submittedName>
</protein>
<dbReference type="EMBL" id="CM016555">
    <property type="protein sequence ID" value="TKW19664.1"/>
    <property type="molecule type" value="Genomic_DNA"/>
</dbReference>
<sequence length="85" mass="9503">MRPLPSAATLPLRPQHADVRGRRRLHPRLPPRRRRHPEYTPPGREPDGVMGRTGKHARSAADAVLVGGCTLNEWSRIQSSCKIVP</sequence>
<accession>A0A4U6UWJ4</accession>